<sequence>MPYDVEMPDGTIIEDVPDHITQAELLKRLNGAGTPPPTVKTQAQLDQEAYNAASPWEKLQLGVNQSLRELGHGLQELIPGLPDLTPQERQELARQQAVEGGWKTTGQIAGDAAMATAPVVGFSGKLSNLARGQRVAATLGLEGLGSGIVEGLQAPTDRLTTGAGAAATTMALGAVFPFLFAGRVTPDAAYLLDQGVKLTPGQAYTGGLLQGIEELASYIPGLAGGVRKGKDEALQSWNTMLRNGERPPQEAMKKIKEGLGKEYDRIFAGNWTIDTNELGRKWMGIQIPLRRELPDEEANRVFKTLGSYFDMINRPDVSGRAIQVVDRNIGKLANQAYKRGDGVTGEAYDAAQRLLRQQLPGEAGKQIVKHNRDYAAFKVLQDATAKVAPLKRVPPGTITPSELLASSAKSNRPAAAQGEALMQQEAQRGLNVLGDPASNRLQEFSTKFSPVLYPAAMPVRAVASPMANMLRSHGAEGLSAPLAAAAASGLPAATGSTYQRELEELLQSMGILR</sequence>
<evidence type="ECO:0000313" key="2">
    <source>
        <dbReference type="Proteomes" id="UP000321039"/>
    </source>
</evidence>
<dbReference type="Proteomes" id="UP000321039">
    <property type="component" value="Unassembled WGS sequence"/>
</dbReference>
<proteinExistence type="predicted"/>
<evidence type="ECO:0000313" key="1">
    <source>
        <dbReference type="EMBL" id="TXS96038.1"/>
    </source>
</evidence>
<reference evidence="1 2" key="1">
    <citation type="submission" date="2019-08" db="EMBL/GenBank/DDBJ databases">
        <title>Parahaliea maris sp. nov., isolated from the surface seawater.</title>
        <authorList>
            <person name="Liu Y."/>
        </authorList>
    </citation>
    <scope>NUCLEOTIDE SEQUENCE [LARGE SCALE GENOMIC DNA]</scope>
    <source>
        <strain evidence="1 2">HSLHS9</strain>
    </source>
</reference>
<keyword evidence="2" id="KW-1185">Reference proteome</keyword>
<gene>
    <name evidence="1" type="ORF">FV139_00585</name>
</gene>
<protein>
    <submittedName>
        <fullName evidence="1">Uncharacterized protein</fullName>
    </submittedName>
</protein>
<dbReference type="EMBL" id="VRZA01000001">
    <property type="protein sequence ID" value="TXS96038.1"/>
    <property type="molecule type" value="Genomic_DNA"/>
</dbReference>
<comment type="caution">
    <text evidence="1">The sequence shown here is derived from an EMBL/GenBank/DDBJ whole genome shotgun (WGS) entry which is preliminary data.</text>
</comment>
<dbReference type="RefSeq" id="WP_148066308.1">
    <property type="nucleotide sequence ID" value="NZ_VRZA01000001.1"/>
</dbReference>
<name>A0A5C9A5H7_9GAMM</name>
<organism evidence="1 2">
    <name type="scientific">Parahaliea maris</name>
    <dbReference type="NCBI Taxonomy" id="2716870"/>
    <lineage>
        <taxon>Bacteria</taxon>
        <taxon>Pseudomonadati</taxon>
        <taxon>Pseudomonadota</taxon>
        <taxon>Gammaproteobacteria</taxon>
        <taxon>Cellvibrionales</taxon>
        <taxon>Halieaceae</taxon>
        <taxon>Parahaliea</taxon>
    </lineage>
</organism>
<dbReference type="AlphaFoldDB" id="A0A5C9A5H7"/>
<accession>A0A5C9A5H7</accession>